<dbReference type="PANTHER" id="PTHR10357:SF216">
    <property type="entry name" value="MALTOOLIGOSYL TREHALOSE SYNTHASE-RELATED"/>
    <property type="match status" value="1"/>
</dbReference>
<protein>
    <submittedName>
        <fullName evidence="2">Malto-oligosyltrehalose synthase</fullName>
        <ecNumber evidence="2">5.4.99.15</ecNumber>
    </submittedName>
</protein>
<dbReference type="RefSeq" id="WP_317678975.1">
    <property type="nucleotide sequence ID" value="NZ_JAWLOF010000013.1"/>
</dbReference>
<dbReference type="Gene3D" id="3.20.20.80">
    <property type="entry name" value="Glycosidases"/>
    <property type="match status" value="1"/>
</dbReference>
<dbReference type="SUPFAM" id="SSF51445">
    <property type="entry name" value="(Trans)glycosidases"/>
    <property type="match status" value="1"/>
</dbReference>
<keyword evidence="2" id="KW-0413">Isomerase</keyword>
<name>A0ABU4E5E1_9ENTR</name>
<evidence type="ECO:0000313" key="2">
    <source>
        <dbReference type="EMBL" id="MDV7024333.1"/>
    </source>
</evidence>
<evidence type="ECO:0000259" key="1">
    <source>
        <dbReference type="SMART" id="SM00642"/>
    </source>
</evidence>
<keyword evidence="3" id="KW-1185">Reference proteome</keyword>
<dbReference type="PANTHER" id="PTHR10357">
    <property type="entry name" value="ALPHA-AMYLASE FAMILY MEMBER"/>
    <property type="match status" value="1"/>
</dbReference>
<dbReference type="Proteomes" id="UP001187066">
    <property type="component" value="Unassembled WGS sequence"/>
</dbReference>
<dbReference type="CDD" id="cd11336">
    <property type="entry name" value="AmyAc_MTSase"/>
    <property type="match status" value="1"/>
</dbReference>
<evidence type="ECO:0000313" key="3">
    <source>
        <dbReference type="Proteomes" id="UP001187066"/>
    </source>
</evidence>
<dbReference type="InterPro" id="IPR013797">
    <property type="entry name" value="Maltooligo_trehalose_synth_4"/>
</dbReference>
<sequence length="847" mass="95307">MIPTATYRIQFRNGMTFDRAAALVPYLKRLGISHLYASPIFTATSGSTHGYDVTDANEIDPSIGGREGFDRMAKALKEAGLGLILDIVPNHMATSLENAWWRDVIEHGENSRYARHFDIDWTRRLTLPFLGDSFEAVLESGDISIQADPQTGKPALAYFENFYPLTPESWQDREQAVLSLTDKAAIAELHERQPYRLMSWRDAPRELSFRRFFEVTGLVGMRVEDDAVFDDTHRLILELVHSGAVDGLRIDHVDGLADPKAYVEKLRQQAGPECYITVEKILGKGEHLPEDWPISGTTGYEFISSLSEVLVDDEQIDALRDVYHSVVGQPVDIKAELRAAKLLMVDRNFEGEFTRLLNLAVNIAEADGVALDEPTIRAALRELLIAFPVYRTYGTLQGMPMEGQALLAKIVDKVKASEFAPDPAALDFLTRVLHGEVSAGAADTAGHFRTRFQQLTGPLMAKSVEDTLFFRQNMGLALNEVGAEPVQRAFSLDRFHKEMKTRLERQPDAISSTSTHDTKRGEDARARLYTLTEAPQLWDECFARWRQMNQTKVVFLNDGTAPRGVDTWMLYQALAGVWPATLQPDDEVGIKALEQRFLEFVEKALREAKLRTDWVDSNEAYENAVLDYARHMLDPANQPFLQDFCAGLQPFIHAGLVNSLTQTVIKLTAPGVPDIYQGSEALNFSLVDPDNRRDPDFAALQRMLDDERPNFSAEENWLSGQVKQRVIAHVLRLRQQKPMLFRRGDYLPLSASGKRADNVITFARVQDDDALIVIAPRLVFSALHGGFELPHTELWTETEIPLPERLANHRYRDILSGKEILLTDRIDLNSVDSCSSVLLQRVNSTDS</sequence>
<dbReference type="SMART" id="SM00642">
    <property type="entry name" value="Aamy"/>
    <property type="match status" value="1"/>
</dbReference>
<feature type="domain" description="Glycosyl hydrolase family 13 catalytic" evidence="1">
    <location>
        <begin position="11"/>
        <end position="415"/>
    </location>
</feature>
<dbReference type="InterPro" id="IPR006047">
    <property type="entry name" value="GH13_cat_dom"/>
</dbReference>
<accession>A0ABU4E5E1</accession>
<comment type="caution">
    <text evidence="2">The sequence shown here is derived from an EMBL/GenBank/DDBJ whole genome shotgun (WGS) entry which is preliminary data.</text>
</comment>
<dbReference type="Gene3D" id="3.30.1590.10">
    <property type="entry name" value="Maltooligosyl trehalose synthase, domain 2"/>
    <property type="match status" value="1"/>
</dbReference>
<dbReference type="EMBL" id="JAWLOF010000013">
    <property type="protein sequence ID" value="MDV7024333.1"/>
    <property type="molecule type" value="Genomic_DNA"/>
</dbReference>
<dbReference type="GO" id="GO:0047470">
    <property type="term" value="F:(1,4)-alpha-D-glucan 1-alpha-D-glucosylmutase activity"/>
    <property type="evidence" value="ECO:0007669"/>
    <property type="project" value="UniProtKB-EC"/>
</dbReference>
<dbReference type="Pfam" id="PF00128">
    <property type="entry name" value="Alpha-amylase"/>
    <property type="match status" value="1"/>
</dbReference>
<dbReference type="Gene3D" id="1.10.10.470">
    <property type="entry name" value="Maltooligosyl trehalose synthase, domain 4"/>
    <property type="match status" value="1"/>
</dbReference>
<dbReference type="Gene3D" id="1.10.150.200">
    <property type="entry name" value="Maltooligosyl trehalose synthase, domain 3"/>
    <property type="match status" value="1"/>
</dbReference>
<gene>
    <name evidence="2" type="primary">treY</name>
    <name evidence="2" type="ORF">R4P48_16800</name>
</gene>
<reference evidence="2 3" key="1">
    <citation type="submission" date="2023-10" db="EMBL/GenBank/DDBJ databases">
        <authorList>
            <person name="Dale J."/>
        </authorList>
    </citation>
    <scope>NUCLEOTIDE SEQUENCE [LARGE SCALE GENOMIC DNA]</scope>
    <source>
        <strain evidence="2 3">2023EL-00970</strain>
    </source>
</reference>
<dbReference type="InterPro" id="IPR012767">
    <property type="entry name" value="Trehalose_TreY"/>
</dbReference>
<proteinExistence type="predicted"/>
<dbReference type="InterPro" id="IPR017853">
    <property type="entry name" value="GH"/>
</dbReference>
<organism evidence="2 3">
    <name type="scientific">Atlantibacter subterraneus</name>
    <dbReference type="NCBI Taxonomy" id="255519"/>
    <lineage>
        <taxon>Bacteria</taxon>
        <taxon>Pseudomonadati</taxon>
        <taxon>Pseudomonadota</taxon>
        <taxon>Gammaproteobacteria</taxon>
        <taxon>Enterobacterales</taxon>
        <taxon>Enterobacteriaceae</taxon>
        <taxon>Atlantibacter</taxon>
    </lineage>
</organism>
<dbReference type="EC" id="5.4.99.15" evidence="2"/>
<dbReference type="NCBIfam" id="TIGR02401">
    <property type="entry name" value="trehalose_TreY"/>
    <property type="match status" value="1"/>
</dbReference>